<accession>W5SCQ5</accession>
<gene>
    <name evidence="10" type="ORF">BHY_1493</name>
</gene>
<keyword evidence="6" id="KW-0564">Palmitate</keyword>
<evidence type="ECO:0000256" key="3">
    <source>
        <dbReference type="ARBA" id="ARBA00008719"/>
    </source>
</evidence>
<keyword evidence="5" id="KW-0472">Membrane</keyword>
<dbReference type="PROSITE" id="PS51257">
    <property type="entry name" value="PROKAR_LIPOPROTEIN"/>
    <property type="match status" value="1"/>
</dbReference>
<dbReference type="RefSeq" id="WP_025434376.1">
    <property type="nucleotide sequence ID" value="NZ_CP004188.1"/>
</dbReference>
<evidence type="ECO:0000256" key="4">
    <source>
        <dbReference type="ARBA" id="ARBA00022729"/>
    </source>
</evidence>
<feature type="signal peptide" evidence="9">
    <location>
        <begin position="1"/>
        <end position="22"/>
    </location>
</feature>
<keyword evidence="10" id="KW-0614">Plasmid</keyword>
<dbReference type="Gene3D" id="1.20.120.240">
    <property type="entry name" value="Lipoprotein, type 6"/>
    <property type="match status" value="1"/>
</dbReference>
<evidence type="ECO:0000256" key="9">
    <source>
        <dbReference type="SAM" id="SignalP"/>
    </source>
</evidence>
<evidence type="ECO:0000313" key="10">
    <source>
        <dbReference type="EMBL" id="AHH04443.1"/>
    </source>
</evidence>
<evidence type="ECO:0000256" key="7">
    <source>
        <dbReference type="ARBA" id="ARBA00023237"/>
    </source>
</evidence>
<keyword evidence="7" id="KW-0998">Cell outer membrane</keyword>
<evidence type="ECO:0000256" key="8">
    <source>
        <dbReference type="ARBA" id="ARBA00023288"/>
    </source>
</evidence>
<dbReference type="HOGENOM" id="CLU_089887_0_0_12"/>
<dbReference type="InterPro" id="IPR036437">
    <property type="entry name" value="OspC-like_sf"/>
</dbReference>
<dbReference type="GO" id="GO:0009279">
    <property type="term" value="C:cell outer membrane"/>
    <property type="evidence" value="ECO:0007669"/>
    <property type="project" value="UniProtKB-SubCell"/>
</dbReference>
<comment type="similarity">
    <text evidence="3">Belongs to the variable small protein (Vsp) family.</text>
</comment>
<reference evidence="10" key="1">
    <citation type="submission" date="2013-02" db="EMBL/GenBank/DDBJ databases">
        <title>Comparative genomics of Borrelia species.</title>
        <authorList>
            <person name="Schwan T.G."/>
            <person name="Raffel S.J."/>
            <person name="Porcella S.F."/>
        </authorList>
    </citation>
    <scope>NUCLEOTIDE SEQUENCE</scope>
    <source>
        <strain evidence="10">YOR</strain>
        <plasmid evidence="10">unnamed</plasmid>
    </source>
</reference>
<geneLocation type="plasmid" evidence="10">
    <name>unnamed</name>
</geneLocation>
<dbReference type="AlphaFoldDB" id="W5SCQ5"/>
<evidence type="ECO:0000256" key="1">
    <source>
        <dbReference type="ARBA" id="ARBA00003932"/>
    </source>
</evidence>
<dbReference type="EMBL" id="CP004188">
    <property type="protein sequence ID" value="AHH04443.1"/>
    <property type="molecule type" value="Genomic_DNA"/>
</dbReference>
<name>W5SCQ5_9SPIR</name>
<keyword evidence="4 9" id="KW-0732">Signal</keyword>
<evidence type="ECO:0000256" key="2">
    <source>
        <dbReference type="ARBA" id="ARBA00004459"/>
    </source>
</evidence>
<protein>
    <submittedName>
        <fullName evidence="10">Variable outer membrane protein</fullName>
    </submittedName>
</protein>
<dbReference type="InterPro" id="IPR001800">
    <property type="entry name" value="Lipoprotein_OspC"/>
</dbReference>
<proteinExistence type="inferred from homology"/>
<comment type="subcellular location">
    <subcellularLocation>
        <location evidence="2">Cell outer membrane</location>
        <topology evidence="2">Lipid-anchor</topology>
    </subcellularLocation>
</comment>
<sequence>MRKRISAIIMTLFMVFMSCNNGGPELKSDEVAKSDGTVLDLAKISKKIKDASDFAASVKEVHTLVKSIDELAKAIGKKIKNDNSNFEDEKDHNGSLIAGVFQVILTVKAKLTSLEQIVGISDELKTKVGMVKKESEAFVTQVKSKHTDLAKEGVTDVNAKTAIDVSDGTKDKGASELIKLNKSVDELLKAANAAVEAAIAELTTPVKAEKPSQNNLPYNNYLTYLFPYNNFILYIYP</sequence>
<feature type="chain" id="PRO_5004871253" evidence="9">
    <location>
        <begin position="23"/>
        <end position="237"/>
    </location>
</feature>
<dbReference type="SUPFAM" id="SSF63515">
    <property type="entry name" value="Outer surface protein C (OspC)"/>
    <property type="match status" value="1"/>
</dbReference>
<evidence type="ECO:0000256" key="6">
    <source>
        <dbReference type="ARBA" id="ARBA00023139"/>
    </source>
</evidence>
<keyword evidence="8" id="KW-0449">Lipoprotein</keyword>
<evidence type="ECO:0000256" key="5">
    <source>
        <dbReference type="ARBA" id="ARBA00023136"/>
    </source>
</evidence>
<organism evidence="10">
    <name type="scientific">Borrelia nietonii YOR</name>
    <dbReference type="NCBI Taxonomy" id="1293576"/>
    <lineage>
        <taxon>Bacteria</taxon>
        <taxon>Pseudomonadati</taxon>
        <taxon>Spirochaetota</taxon>
        <taxon>Spirochaetia</taxon>
        <taxon>Spirochaetales</taxon>
        <taxon>Borreliaceae</taxon>
        <taxon>Borrelia</taxon>
        <taxon>Borrelia nietonii</taxon>
    </lineage>
</organism>
<dbReference type="Pfam" id="PF01441">
    <property type="entry name" value="Lipoprotein_6"/>
    <property type="match status" value="1"/>
</dbReference>
<comment type="function">
    <text evidence="1">The Vlp and Vsp proteins are antigenically distinct proteins, only one vlp or vsp gene is transcriptionally active at any one time. Switching between these genes is a mechanism of host immune response evasion.</text>
</comment>